<evidence type="ECO:0000256" key="1">
    <source>
        <dbReference type="SAM" id="MobiDB-lite"/>
    </source>
</evidence>
<sequence>MVCSTPLSQDLLDSARGSYPSGYSKLPFDDNFESFLELSSPRLSDGEEAGMSCSKGDVTVKISINPSPLLLSVEPSSEFSFFVSFKVGGGGLRGGMGDPLAEGGDERSGRAALLGGRRGLEGGASGLEGGGGRDGGRGLGGGGF</sequence>
<reference evidence="2" key="1">
    <citation type="submission" date="2014-05" db="EMBL/GenBank/DDBJ databases">
        <authorList>
            <person name="Chronopoulou M."/>
        </authorList>
    </citation>
    <scope>NUCLEOTIDE SEQUENCE</scope>
    <source>
        <tissue evidence="2">Whole organism</tissue>
    </source>
</reference>
<feature type="compositionally biased region" description="Gly residues" evidence="1">
    <location>
        <begin position="121"/>
        <end position="144"/>
    </location>
</feature>
<name>A0A0K2U6H3_LEPSM</name>
<organism evidence="2">
    <name type="scientific">Lepeophtheirus salmonis</name>
    <name type="common">Salmon louse</name>
    <name type="synonym">Caligus salmonis</name>
    <dbReference type="NCBI Taxonomy" id="72036"/>
    <lineage>
        <taxon>Eukaryota</taxon>
        <taxon>Metazoa</taxon>
        <taxon>Ecdysozoa</taxon>
        <taxon>Arthropoda</taxon>
        <taxon>Crustacea</taxon>
        <taxon>Multicrustacea</taxon>
        <taxon>Hexanauplia</taxon>
        <taxon>Copepoda</taxon>
        <taxon>Siphonostomatoida</taxon>
        <taxon>Caligidae</taxon>
        <taxon>Lepeophtheirus</taxon>
    </lineage>
</organism>
<proteinExistence type="predicted"/>
<feature type="region of interest" description="Disordered" evidence="1">
    <location>
        <begin position="116"/>
        <end position="144"/>
    </location>
</feature>
<dbReference type="AlphaFoldDB" id="A0A0K2U6H3"/>
<protein>
    <submittedName>
        <fullName evidence="2">Uncharacterized protein</fullName>
    </submittedName>
</protein>
<evidence type="ECO:0000313" key="2">
    <source>
        <dbReference type="EMBL" id="CDW33527.1"/>
    </source>
</evidence>
<accession>A0A0K2U6H3</accession>
<dbReference type="EMBL" id="HACA01016166">
    <property type="protein sequence ID" value="CDW33527.1"/>
    <property type="molecule type" value="Transcribed_RNA"/>
</dbReference>